<accession>A0ABU2G258</accession>
<dbReference type="PANTHER" id="PTHR44240">
    <property type="entry name" value="DNAJ DOMAIN (PROKARYOTIC HEAT SHOCK PROTEIN)-RELATED"/>
    <property type="match status" value="1"/>
</dbReference>
<dbReference type="RefSeq" id="WP_310928214.1">
    <property type="nucleotide sequence ID" value="NZ_JAMQOQ010000002.1"/>
</dbReference>
<dbReference type="InterPro" id="IPR036869">
    <property type="entry name" value="J_dom_sf"/>
</dbReference>
<dbReference type="PRINTS" id="PR00625">
    <property type="entry name" value="JDOMAIN"/>
</dbReference>
<sequence>MDRDTLVLGLAAVFAGISMLLVVLGFAYQLFFLVVAVPFVLAAYLMWEHASGRFRERIRRSQTRRGRARSDDGAAARGPNDFRGFGPGRRSAADGAGAGGPNGPGGAAGGAGRRGRRERRGGGRRRRSREAAGEAASSRLSPAEAYRTLGLSSSATTAEVKDAYRSKVKEVHPDTESGSQEEFKRVNRAYERLSE</sequence>
<dbReference type="SMART" id="SM00271">
    <property type="entry name" value="DnaJ"/>
    <property type="match status" value="1"/>
</dbReference>
<keyword evidence="2" id="KW-1133">Transmembrane helix</keyword>
<dbReference type="Gene3D" id="1.10.287.110">
    <property type="entry name" value="DnaJ domain"/>
    <property type="match status" value="1"/>
</dbReference>
<keyword evidence="2" id="KW-0472">Membrane</keyword>
<feature type="compositionally biased region" description="Gly residues" evidence="1">
    <location>
        <begin position="96"/>
        <end position="112"/>
    </location>
</feature>
<evidence type="ECO:0000313" key="5">
    <source>
        <dbReference type="Proteomes" id="UP001254813"/>
    </source>
</evidence>
<name>A0ABU2G258_9EURY</name>
<dbReference type="PROSITE" id="PS50076">
    <property type="entry name" value="DNAJ_2"/>
    <property type="match status" value="1"/>
</dbReference>
<dbReference type="EMBL" id="JAMQOQ010000002">
    <property type="protein sequence ID" value="MDS0294379.1"/>
    <property type="molecule type" value="Genomic_DNA"/>
</dbReference>
<feature type="transmembrane region" description="Helical" evidence="2">
    <location>
        <begin position="30"/>
        <end position="47"/>
    </location>
</feature>
<feature type="domain" description="J" evidence="3">
    <location>
        <begin position="144"/>
        <end position="195"/>
    </location>
</feature>
<feature type="transmembrane region" description="Helical" evidence="2">
    <location>
        <begin position="7"/>
        <end position="24"/>
    </location>
</feature>
<keyword evidence="2" id="KW-0812">Transmembrane</keyword>
<feature type="compositionally biased region" description="Basic residues" evidence="1">
    <location>
        <begin position="113"/>
        <end position="128"/>
    </location>
</feature>
<dbReference type="SUPFAM" id="SSF46565">
    <property type="entry name" value="Chaperone J-domain"/>
    <property type="match status" value="1"/>
</dbReference>
<evidence type="ECO:0000256" key="1">
    <source>
        <dbReference type="SAM" id="MobiDB-lite"/>
    </source>
</evidence>
<organism evidence="4 5">
    <name type="scientific">Halogeometricum luteum</name>
    <dbReference type="NCBI Taxonomy" id="2950537"/>
    <lineage>
        <taxon>Archaea</taxon>
        <taxon>Methanobacteriati</taxon>
        <taxon>Methanobacteriota</taxon>
        <taxon>Stenosarchaea group</taxon>
        <taxon>Halobacteria</taxon>
        <taxon>Halobacteriales</taxon>
        <taxon>Haloferacaceae</taxon>
        <taxon>Halogeometricum</taxon>
    </lineage>
</organism>
<feature type="region of interest" description="Disordered" evidence="1">
    <location>
        <begin position="59"/>
        <end position="158"/>
    </location>
</feature>
<dbReference type="InterPro" id="IPR001623">
    <property type="entry name" value="DnaJ_domain"/>
</dbReference>
<keyword evidence="5" id="KW-1185">Reference proteome</keyword>
<evidence type="ECO:0000259" key="3">
    <source>
        <dbReference type="PROSITE" id="PS50076"/>
    </source>
</evidence>
<dbReference type="CDD" id="cd06257">
    <property type="entry name" value="DnaJ"/>
    <property type="match status" value="1"/>
</dbReference>
<dbReference type="InterPro" id="IPR052276">
    <property type="entry name" value="Diphthamide-biosynth_chaperone"/>
</dbReference>
<comment type="caution">
    <text evidence="4">The sequence shown here is derived from an EMBL/GenBank/DDBJ whole genome shotgun (WGS) entry which is preliminary data.</text>
</comment>
<gene>
    <name evidence="4" type="ORF">NDI79_09370</name>
</gene>
<reference evidence="4 5" key="1">
    <citation type="submission" date="2022-06" db="EMBL/GenBank/DDBJ databases">
        <title>Halogeometricum sp. a new haloarchaeum isolate from saline soil.</title>
        <authorList>
            <person name="Strakova D."/>
            <person name="Galisteo C."/>
            <person name="Sanchez-Porro C."/>
            <person name="Ventosa A."/>
        </authorList>
    </citation>
    <scope>NUCLEOTIDE SEQUENCE [LARGE SCALE GENOMIC DNA]</scope>
    <source>
        <strain evidence="5">S3BR25-2</strain>
    </source>
</reference>
<protein>
    <submittedName>
        <fullName evidence="4">DnaJ domain-containing protein</fullName>
    </submittedName>
</protein>
<dbReference type="PANTHER" id="PTHR44240:SF10">
    <property type="entry name" value="J DOMAIN-CONTAINING PROTEIN"/>
    <property type="match status" value="1"/>
</dbReference>
<dbReference type="Pfam" id="PF00226">
    <property type="entry name" value="DnaJ"/>
    <property type="match status" value="1"/>
</dbReference>
<proteinExistence type="predicted"/>
<evidence type="ECO:0000256" key="2">
    <source>
        <dbReference type="SAM" id="Phobius"/>
    </source>
</evidence>
<evidence type="ECO:0000313" key="4">
    <source>
        <dbReference type="EMBL" id="MDS0294379.1"/>
    </source>
</evidence>
<dbReference type="Proteomes" id="UP001254813">
    <property type="component" value="Unassembled WGS sequence"/>
</dbReference>